<dbReference type="SUPFAM" id="SSF141868">
    <property type="entry name" value="EAL domain-like"/>
    <property type="match status" value="1"/>
</dbReference>
<keyword evidence="1" id="KW-0129">CBS domain</keyword>
<dbReference type="EMBL" id="FWXW01000001">
    <property type="protein sequence ID" value="SMC37204.1"/>
    <property type="molecule type" value="Genomic_DNA"/>
</dbReference>
<dbReference type="InterPro" id="IPR029787">
    <property type="entry name" value="Nucleotide_cyclase"/>
</dbReference>
<evidence type="ECO:0000259" key="3">
    <source>
        <dbReference type="PROSITE" id="PS50887"/>
    </source>
</evidence>
<evidence type="ECO:0000256" key="1">
    <source>
        <dbReference type="PROSITE-ProRule" id="PRU00703"/>
    </source>
</evidence>
<dbReference type="PROSITE" id="PS50887">
    <property type="entry name" value="GGDEF"/>
    <property type="match status" value="1"/>
</dbReference>
<evidence type="ECO:0000259" key="2">
    <source>
        <dbReference type="PROSITE" id="PS50883"/>
    </source>
</evidence>
<proteinExistence type="predicted"/>
<dbReference type="Gene3D" id="3.30.70.270">
    <property type="match status" value="1"/>
</dbReference>
<dbReference type="Gene3D" id="3.20.20.450">
    <property type="entry name" value="EAL domain"/>
    <property type="match status" value="1"/>
</dbReference>
<dbReference type="InterPro" id="IPR050706">
    <property type="entry name" value="Cyclic-di-GMP_PDE-like"/>
</dbReference>
<evidence type="ECO:0000313" key="6">
    <source>
        <dbReference type="Proteomes" id="UP000192790"/>
    </source>
</evidence>
<dbReference type="PANTHER" id="PTHR33121:SF76">
    <property type="entry name" value="SIGNALING PROTEIN"/>
    <property type="match status" value="1"/>
</dbReference>
<dbReference type="PROSITE" id="PS50883">
    <property type="entry name" value="EAL"/>
    <property type="match status" value="1"/>
</dbReference>
<feature type="domain" description="GGDEF" evidence="3">
    <location>
        <begin position="440"/>
        <end position="587"/>
    </location>
</feature>
<keyword evidence="6" id="KW-1185">Reference proteome</keyword>
<dbReference type="CDD" id="cd01948">
    <property type="entry name" value="EAL"/>
    <property type="match status" value="1"/>
</dbReference>
<dbReference type="AlphaFoldDB" id="A0A1W1YM31"/>
<dbReference type="STRING" id="1122930.SAMN02745168_0524"/>
<dbReference type="SMART" id="SM00052">
    <property type="entry name" value="EAL"/>
    <property type="match status" value="1"/>
</dbReference>
<evidence type="ECO:0000259" key="4">
    <source>
        <dbReference type="PROSITE" id="PS51371"/>
    </source>
</evidence>
<name>A0A1W1YM31_9FIRM</name>
<organism evidence="5 6">
    <name type="scientific">Papillibacter cinnamivorans DSM 12816</name>
    <dbReference type="NCBI Taxonomy" id="1122930"/>
    <lineage>
        <taxon>Bacteria</taxon>
        <taxon>Bacillati</taxon>
        <taxon>Bacillota</taxon>
        <taxon>Clostridia</taxon>
        <taxon>Eubacteriales</taxon>
        <taxon>Oscillospiraceae</taxon>
        <taxon>Papillibacter</taxon>
    </lineage>
</organism>
<dbReference type="SUPFAM" id="SSF54631">
    <property type="entry name" value="CBS-domain pair"/>
    <property type="match status" value="1"/>
</dbReference>
<dbReference type="Pfam" id="PF00563">
    <property type="entry name" value="EAL"/>
    <property type="match status" value="1"/>
</dbReference>
<dbReference type="SMART" id="SM00267">
    <property type="entry name" value="GGDEF"/>
    <property type="match status" value="1"/>
</dbReference>
<dbReference type="InterPro" id="IPR000644">
    <property type="entry name" value="CBS_dom"/>
</dbReference>
<dbReference type="InterPro" id="IPR000160">
    <property type="entry name" value="GGDEF_dom"/>
</dbReference>
<accession>A0A1W1YM31</accession>
<dbReference type="RefSeq" id="WP_242942742.1">
    <property type="nucleotide sequence ID" value="NZ_FWXW01000001.1"/>
</dbReference>
<evidence type="ECO:0000313" key="5">
    <source>
        <dbReference type="EMBL" id="SMC37204.1"/>
    </source>
</evidence>
<dbReference type="PANTHER" id="PTHR33121">
    <property type="entry name" value="CYCLIC DI-GMP PHOSPHODIESTERASE PDEF"/>
    <property type="match status" value="1"/>
</dbReference>
<dbReference type="InterPro" id="IPR035919">
    <property type="entry name" value="EAL_sf"/>
</dbReference>
<gene>
    <name evidence="5" type="ORF">SAMN02745168_0524</name>
</gene>
<dbReference type="SUPFAM" id="SSF55073">
    <property type="entry name" value="Nucleotide cyclase"/>
    <property type="match status" value="1"/>
</dbReference>
<dbReference type="InterPro" id="IPR001633">
    <property type="entry name" value="EAL_dom"/>
</dbReference>
<dbReference type="Gene3D" id="3.10.580.10">
    <property type="entry name" value="CBS-domain"/>
    <property type="match status" value="1"/>
</dbReference>
<sequence>MSDTEKMPDDGRLEEQFMDVLENKRIKTVFQPVVSLRDGSVFGYEALSRGPSDSALQSPKTLFDCAEKYGKLWELELLCRVTAIETAFRLNTPLKLFLNVNPQVIHDVKFQQGFTKQFLKQYNMDPENIVFEITEKGLIKNTSDFICTIDNYKKQFYKIAIDDAGAGYSGLNLITDIHPHYIKLDMNLIRDIDKDVLRQALIRSFAEFATLTNTVLIAEGIETKSELLKLIDIGVHYGQGYYLQRPDPIILPLGAEVLYSIKEANRKKNHLLDRKPSDLYVSNISTPQRTIHPKILISQVFESMEKDPSLSGVCVTEEETIIGVITRAELYRRLSGKYGYSLYSRKPAEKIMSKEFLQVDCHESIETVSKKAMGREYEHLYDFIAVTREGKYHGIVTVKDLLEKTIQIEVNNAKHLNPLSELPGNVMIEKKLEECVGSSARCHIIYFDIDNFKAYNDVYGFENGDKFIRCFTQILRTNISEERDFIGHIGGDDFIAVVNGNHVEEICRSIIEQFDRSVFQYYNKNDLTKGYITTKNRHGIEEDFPLLSISVVVVPGNRYNTAYELSQKMSELKKICKQKPGSNCMLV</sequence>
<dbReference type="PROSITE" id="PS51371">
    <property type="entry name" value="CBS"/>
    <property type="match status" value="1"/>
</dbReference>
<dbReference type="Pfam" id="PF00990">
    <property type="entry name" value="GGDEF"/>
    <property type="match status" value="1"/>
</dbReference>
<protein>
    <submittedName>
        <fullName evidence="5">Diguanylate cyclase (GGDEF) domain-containing protein</fullName>
    </submittedName>
</protein>
<dbReference type="InterPro" id="IPR043128">
    <property type="entry name" value="Rev_trsase/Diguanyl_cyclase"/>
</dbReference>
<dbReference type="InterPro" id="IPR046342">
    <property type="entry name" value="CBS_dom_sf"/>
</dbReference>
<dbReference type="GO" id="GO:0071111">
    <property type="term" value="F:cyclic-guanylate-specific phosphodiesterase activity"/>
    <property type="evidence" value="ECO:0007669"/>
    <property type="project" value="InterPro"/>
</dbReference>
<dbReference type="Pfam" id="PF00571">
    <property type="entry name" value="CBS"/>
    <property type="match status" value="2"/>
</dbReference>
<dbReference type="CDD" id="cd01949">
    <property type="entry name" value="GGDEF"/>
    <property type="match status" value="1"/>
</dbReference>
<reference evidence="5 6" key="1">
    <citation type="submission" date="2017-04" db="EMBL/GenBank/DDBJ databases">
        <authorList>
            <person name="Afonso C.L."/>
            <person name="Miller P.J."/>
            <person name="Scott M.A."/>
            <person name="Spackman E."/>
            <person name="Goraichik I."/>
            <person name="Dimitrov K.M."/>
            <person name="Suarez D.L."/>
            <person name="Swayne D.E."/>
        </authorList>
    </citation>
    <scope>NUCLEOTIDE SEQUENCE [LARGE SCALE GENOMIC DNA]</scope>
    <source>
        <strain evidence="5 6">DSM 12816</strain>
    </source>
</reference>
<dbReference type="Proteomes" id="UP000192790">
    <property type="component" value="Unassembled WGS sequence"/>
</dbReference>
<feature type="domain" description="EAL" evidence="2">
    <location>
        <begin position="10"/>
        <end position="260"/>
    </location>
</feature>
<feature type="domain" description="CBS" evidence="4">
    <location>
        <begin position="284"/>
        <end position="342"/>
    </location>
</feature>
<dbReference type="NCBIfam" id="TIGR00254">
    <property type="entry name" value="GGDEF"/>
    <property type="match status" value="1"/>
</dbReference>